<reference evidence="9 10" key="1">
    <citation type="submission" date="2019-04" db="EMBL/GenBank/DDBJ databases">
        <authorList>
            <person name="Li M."/>
        </authorList>
    </citation>
    <scope>NUCLEOTIDE SEQUENCE [LARGE SCALE GENOMIC DNA]</scope>
    <source>
        <strain evidence="9 10">LAM1902</strain>
    </source>
</reference>
<comment type="caution">
    <text evidence="9">The sequence shown here is derived from an EMBL/GenBank/DDBJ whole genome shotgun (WGS) entry which is preliminary data.</text>
</comment>
<evidence type="ECO:0000256" key="3">
    <source>
        <dbReference type="ARBA" id="ARBA00022989"/>
    </source>
</evidence>
<feature type="transmembrane region" description="Helical" evidence="7">
    <location>
        <begin position="5"/>
        <end position="25"/>
    </location>
</feature>
<feature type="transmembrane region" description="Helical" evidence="7">
    <location>
        <begin position="330"/>
        <end position="348"/>
    </location>
</feature>
<feature type="transmembrane region" description="Helical" evidence="7">
    <location>
        <begin position="383"/>
        <end position="402"/>
    </location>
</feature>
<comment type="subcellular location">
    <subcellularLocation>
        <location evidence="1">Endomembrane system</location>
        <topology evidence="1">Multi-pass membrane protein</topology>
    </subcellularLocation>
</comment>
<name>A0A5R9QTH9_9PSED</name>
<dbReference type="OrthoDB" id="9770329at2"/>
<evidence type="ECO:0000313" key="10">
    <source>
        <dbReference type="Proteomes" id="UP000306635"/>
    </source>
</evidence>
<dbReference type="PANTHER" id="PTHR21624">
    <property type="entry name" value="STEROL DESATURASE-RELATED PROTEIN"/>
    <property type="match status" value="1"/>
</dbReference>
<dbReference type="EMBL" id="SWDV01000030">
    <property type="protein sequence ID" value="TLX73149.1"/>
    <property type="molecule type" value="Genomic_DNA"/>
</dbReference>
<dbReference type="Proteomes" id="UP000306635">
    <property type="component" value="Unassembled WGS sequence"/>
</dbReference>
<feature type="domain" description="Fatty acid hydroxylase" evidence="8">
    <location>
        <begin position="81"/>
        <end position="214"/>
    </location>
</feature>
<dbReference type="InterPro" id="IPR006694">
    <property type="entry name" value="Fatty_acid_hydroxylase"/>
</dbReference>
<proteinExistence type="predicted"/>
<feature type="transmembrane region" description="Helical" evidence="7">
    <location>
        <begin position="360"/>
        <end position="377"/>
    </location>
</feature>
<feature type="transmembrane region" description="Helical" evidence="7">
    <location>
        <begin position="137"/>
        <end position="164"/>
    </location>
</feature>
<dbReference type="AlphaFoldDB" id="A0A5R9QTH9"/>
<evidence type="ECO:0000313" key="9">
    <source>
        <dbReference type="EMBL" id="TLX73149.1"/>
    </source>
</evidence>
<dbReference type="GO" id="GO:0012505">
    <property type="term" value="C:endomembrane system"/>
    <property type="evidence" value="ECO:0007669"/>
    <property type="project" value="UniProtKB-SubCell"/>
</dbReference>
<dbReference type="GO" id="GO:0050479">
    <property type="term" value="F:glyceryl-ether monooxygenase activity"/>
    <property type="evidence" value="ECO:0007669"/>
    <property type="project" value="TreeGrafter"/>
</dbReference>
<dbReference type="GO" id="GO:0006643">
    <property type="term" value="P:membrane lipid metabolic process"/>
    <property type="evidence" value="ECO:0007669"/>
    <property type="project" value="TreeGrafter"/>
</dbReference>
<keyword evidence="4" id="KW-0560">Oxidoreductase</keyword>
<keyword evidence="2 7" id="KW-0812">Transmembrane</keyword>
<dbReference type="GO" id="GO:0005506">
    <property type="term" value="F:iron ion binding"/>
    <property type="evidence" value="ECO:0007669"/>
    <property type="project" value="InterPro"/>
</dbReference>
<dbReference type="GO" id="GO:0016020">
    <property type="term" value="C:membrane"/>
    <property type="evidence" value="ECO:0007669"/>
    <property type="project" value="GOC"/>
</dbReference>
<protein>
    <submittedName>
        <fullName evidence="9">Sterol desaturase family protein</fullName>
    </submittedName>
</protein>
<evidence type="ECO:0000256" key="6">
    <source>
        <dbReference type="ARBA" id="ARBA00023136"/>
    </source>
</evidence>
<organism evidence="9 10">
    <name type="scientific">Pseudomonas nicosulfuronedens</name>
    <dbReference type="NCBI Taxonomy" id="2571105"/>
    <lineage>
        <taxon>Bacteria</taxon>
        <taxon>Pseudomonadati</taxon>
        <taxon>Pseudomonadota</taxon>
        <taxon>Gammaproteobacteria</taxon>
        <taxon>Pseudomonadales</taxon>
        <taxon>Pseudomonadaceae</taxon>
        <taxon>Pseudomonas</taxon>
    </lineage>
</organism>
<evidence type="ECO:0000256" key="5">
    <source>
        <dbReference type="ARBA" id="ARBA00023098"/>
    </source>
</evidence>
<evidence type="ECO:0000256" key="2">
    <source>
        <dbReference type="ARBA" id="ARBA00022692"/>
    </source>
</evidence>
<dbReference type="GO" id="GO:0008610">
    <property type="term" value="P:lipid biosynthetic process"/>
    <property type="evidence" value="ECO:0007669"/>
    <property type="project" value="InterPro"/>
</dbReference>
<evidence type="ECO:0000256" key="7">
    <source>
        <dbReference type="SAM" id="Phobius"/>
    </source>
</evidence>
<evidence type="ECO:0000256" key="4">
    <source>
        <dbReference type="ARBA" id="ARBA00023002"/>
    </source>
</evidence>
<dbReference type="PANTHER" id="PTHR21624:SF1">
    <property type="entry name" value="ALKYLGLYCEROL MONOOXYGENASE"/>
    <property type="match status" value="1"/>
</dbReference>
<dbReference type="RefSeq" id="WP_138525455.1">
    <property type="nucleotide sequence ID" value="NZ_JAOCBK010000020.1"/>
</dbReference>
<evidence type="ECO:0000259" key="8">
    <source>
        <dbReference type="Pfam" id="PF04116"/>
    </source>
</evidence>
<keyword evidence="3 7" id="KW-1133">Transmembrane helix</keyword>
<keyword evidence="5" id="KW-0443">Lipid metabolism</keyword>
<sequence>MPNMIVYAVPAFLVLLLVELLWSFWRRRQTFALADSLSSASLGLSGQVINLFVRALNFGVYLLAYQYLALFDLSTSHWWVWAIGLLGYDLCYYWHHRMGHEVNLVWASHVVHHSSEEFNYSTALRQTSTGFLTNWFFYWPLALIGIPPTVFIVAGAVILGYQFWIHTRHIGRLGWFDYCFASPSNHRVHHGQNAYCVDRNYGGVLMLWDHLFGTFAKERPESEELIIYGIHGQLKTFDPLKANFHKYRDLLADARLADNWKDRIRVWFARPGWRPAAAQRLDPKPPHDISAFRIYRPRISAATAFYCLLQMLLLMVLGMGFLAFAYQLPLAGKILGAVWLIASLWVLGRSLENAPGNGRWQLLWLGSLAIPVALAHLQWGLPVAWAVALFVGATLGLLGMLLRSLRQPQPLEA</sequence>
<evidence type="ECO:0000256" key="1">
    <source>
        <dbReference type="ARBA" id="ARBA00004127"/>
    </source>
</evidence>
<keyword evidence="6 7" id="KW-0472">Membrane</keyword>
<keyword evidence="10" id="KW-1185">Reference proteome</keyword>
<gene>
    <name evidence="9" type="ORF">FAS41_21495</name>
</gene>
<dbReference type="InterPro" id="IPR051689">
    <property type="entry name" value="Sterol_desaturase/TMEM195"/>
</dbReference>
<dbReference type="Pfam" id="PF04116">
    <property type="entry name" value="FA_hydroxylase"/>
    <property type="match status" value="1"/>
</dbReference>
<feature type="transmembrane region" description="Helical" evidence="7">
    <location>
        <begin position="303"/>
        <end position="324"/>
    </location>
</feature>
<accession>A0A5R9QTH9</accession>